<keyword evidence="6" id="KW-1185">Reference proteome</keyword>
<keyword evidence="1" id="KW-0929">Antimicrobial</keyword>
<dbReference type="Gene3D" id="1.10.530.40">
    <property type="match status" value="1"/>
</dbReference>
<reference evidence="5 6" key="1">
    <citation type="submission" date="2013-02" db="EMBL/GenBank/DDBJ databases">
        <title>The Genome Sequence of Acinetobacter ursingii NIPH ANC_3649.</title>
        <authorList>
            <consortium name="The Broad Institute Genome Sequencing Platform"/>
            <consortium name="The Broad Institute Genome Sequencing Center for Infectious Disease"/>
            <person name="Cerqueira G."/>
            <person name="Feldgarden M."/>
            <person name="Courvalin P."/>
            <person name="Perichon B."/>
            <person name="Grillot-Courvalin C."/>
            <person name="Clermont D."/>
            <person name="Rocha E."/>
            <person name="Yoon E.-J."/>
            <person name="Nemec A."/>
            <person name="Walker B."/>
            <person name="Young S.K."/>
            <person name="Zeng Q."/>
            <person name="Gargeya S."/>
            <person name="Fitzgerald M."/>
            <person name="Haas B."/>
            <person name="Abouelleil A."/>
            <person name="Alvarado L."/>
            <person name="Arachchi H.M."/>
            <person name="Berlin A.M."/>
            <person name="Chapman S.B."/>
            <person name="Dewar J."/>
            <person name="Goldberg J."/>
            <person name="Griggs A."/>
            <person name="Gujja S."/>
            <person name="Hansen M."/>
            <person name="Howarth C."/>
            <person name="Imamovic A."/>
            <person name="Larimer J."/>
            <person name="McCowan C."/>
            <person name="Murphy C."/>
            <person name="Neiman D."/>
            <person name="Pearson M."/>
            <person name="Priest M."/>
            <person name="Roberts A."/>
            <person name="Saif S."/>
            <person name="Shea T."/>
            <person name="Sisk P."/>
            <person name="Sykes S."/>
            <person name="Wortman J."/>
            <person name="Nusbaum C."/>
            <person name="Birren B."/>
        </authorList>
    </citation>
    <scope>NUCLEOTIDE SEQUENCE [LARGE SCALE GENOMIC DNA]</scope>
    <source>
        <strain evidence="5 6">ANC 3649</strain>
    </source>
</reference>
<dbReference type="GO" id="GO:0003796">
    <property type="term" value="F:lysozyme activity"/>
    <property type="evidence" value="ECO:0007669"/>
    <property type="project" value="InterPro"/>
</dbReference>
<dbReference type="PATRIC" id="fig|1257043.3.peg.539"/>
<feature type="region of interest" description="Disordered" evidence="3">
    <location>
        <begin position="1"/>
        <end position="23"/>
    </location>
</feature>
<dbReference type="HOGENOM" id="CLU_038545_0_0_6"/>
<dbReference type="Pfam" id="PF16754">
    <property type="entry name" value="Pesticin"/>
    <property type="match status" value="1"/>
</dbReference>
<accession>N9DDM6</accession>
<evidence type="ECO:0000313" key="5">
    <source>
        <dbReference type="EMBL" id="ENV80739.1"/>
    </source>
</evidence>
<evidence type="ECO:0000256" key="3">
    <source>
        <dbReference type="SAM" id="MobiDB-lite"/>
    </source>
</evidence>
<feature type="domain" description="Pesticin C-terminal" evidence="4">
    <location>
        <begin position="228"/>
        <end position="333"/>
    </location>
</feature>
<name>N9DDM6_9GAMM</name>
<evidence type="ECO:0000256" key="2">
    <source>
        <dbReference type="ARBA" id="ARBA00022638"/>
    </source>
</evidence>
<keyword evidence="2" id="KW-0081">Bacteriolytic enzyme</keyword>
<dbReference type="GO" id="GO:0031640">
    <property type="term" value="P:killing of cells of another organism"/>
    <property type="evidence" value="ECO:0007669"/>
    <property type="project" value="UniProtKB-KW"/>
</dbReference>
<dbReference type="AlphaFoldDB" id="N9DDM6"/>
<evidence type="ECO:0000259" key="4">
    <source>
        <dbReference type="Pfam" id="PF16754"/>
    </source>
</evidence>
<proteinExistence type="predicted"/>
<dbReference type="InterPro" id="IPR031922">
    <property type="entry name" value="Pesticin_C"/>
</dbReference>
<dbReference type="SUPFAM" id="SSF53955">
    <property type="entry name" value="Lysozyme-like"/>
    <property type="match status" value="1"/>
</dbReference>
<protein>
    <recommendedName>
        <fullName evidence="4">Pesticin C-terminal domain-containing protein</fullName>
    </recommendedName>
</protein>
<dbReference type="InterPro" id="IPR023346">
    <property type="entry name" value="Lysozyme-like_dom_sf"/>
</dbReference>
<dbReference type="GO" id="GO:0042742">
    <property type="term" value="P:defense response to bacterium"/>
    <property type="evidence" value="ECO:0007669"/>
    <property type="project" value="UniProtKB-KW"/>
</dbReference>
<gene>
    <name evidence="5" type="ORF">F942_00561</name>
</gene>
<comment type="caution">
    <text evidence="5">The sequence shown here is derived from an EMBL/GenBank/DDBJ whole genome shotgun (WGS) entry which is preliminary data.</text>
</comment>
<organism evidence="5 6">
    <name type="scientific">Acinetobacter ursingii ANC 3649</name>
    <dbReference type="NCBI Taxonomy" id="1257043"/>
    <lineage>
        <taxon>Bacteria</taxon>
        <taxon>Pseudomonadati</taxon>
        <taxon>Pseudomonadota</taxon>
        <taxon>Gammaproteobacteria</taxon>
        <taxon>Moraxellales</taxon>
        <taxon>Moraxellaceae</taxon>
        <taxon>Acinetobacter</taxon>
    </lineage>
</organism>
<evidence type="ECO:0000256" key="1">
    <source>
        <dbReference type="ARBA" id="ARBA00022529"/>
    </source>
</evidence>
<dbReference type="Proteomes" id="UP000013276">
    <property type="component" value="Unassembled WGS sequence"/>
</dbReference>
<evidence type="ECO:0000313" key="6">
    <source>
        <dbReference type="Proteomes" id="UP000013276"/>
    </source>
</evidence>
<dbReference type="EMBL" id="APQC01000004">
    <property type="protein sequence ID" value="ENV80739.1"/>
    <property type="molecule type" value="Genomic_DNA"/>
</dbReference>
<dbReference type="InterPro" id="IPR023347">
    <property type="entry name" value="Lysozyme_dom_sf"/>
</dbReference>
<sequence>MENFPIQSIPKGKGNSPDKLTDDQGIVEVKSSPNRDIEVLVLASNDQFVLKSSINSGNGNSQPIPIKLDEPYAKFLSRSDIKILDRDGKDYVVEKTNIEMLVVESGKKQLYSISNGRLPLQSMVGQKLEFTVYKPDGKPLKPQSYMATRIKNKPAELRLDVDVTKGTTAPNDPEINKNIQGKDCPPECVVEIVSFNSTPGPYVISMEMWKKILEFERYEARPYHPGDDSSGVTIAIGYDLGQQSKSQIQQDLASFYTVEQIERLITAQGKKGAEAQRFINKLSDITITKSNALQLATLLKTRYANQVLSIYPETLNLHPHCQGVLLSLVFNRGPGLADPKPPKKGLTRIHMRKIRDALKNNKPEEIPEILRDMSKLWNKTGPKGNSGVGIRRREEAKIFEKGLKCDCYK</sequence>